<dbReference type="InterPro" id="IPR011577">
    <property type="entry name" value="Cyt_b561_bac/Ni-Hgenase"/>
</dbReference>
<evidence type="ECO:0000256" key="8">
    <source>
        <dbReference type="ARBA" id="ARBA00022982"/>
    </source>
</evidence>
<feature type="transmembrane region" description="Helical" evidence="13">
    <location>
        <begin position="97"/>
        <end position="119"/>
    </location>
</feature>
<evidence type="ECO:0000256" key="10">
    <source>
        <dbReference type="ARBA" id="ARBA00023004"/>
    </source>
</evidence>
<dbReference type="GO" id="GO:0005886">
    <property type="term" value="C:plasma membrane"/>
    <property type="evidence" value="ECO:0007669"/>
    <property type="project" value="UniProtKB-SubCell"/>
</dbReference>
<keyword evidence="16" id="KW-1185">Reference proteome</keyword>
<dbReference type="InterPro" id="IPR000516">
    <property type="entry name" value="Ni-dep_Hydgase_cyt-B"/>
</dbReference>
<evidence type="ECO:0000256" key="1">
    <source>
        <dbReference type="ARBA" id="ARBA00004651"/>
    </source>
</evidence>
<proteinExistence type="inferred from homology"/>
<reference evidence="15 16" key="1">
    <citation type="submission" date="2020-04" db="EMBL/GenBank/DDBJ databases">
        <authorList>
            <person name="Yoon J."/>
        </authorList>
    </citation>
    <scope>NUCLEOTIDE SEQUENCE [LARGE SCALE GENOMIC DNA]</scope>
    <source>
        <strain evidence="15 16">KMU-115</strain>
    </source>
</reference>
<evidence type="ECO:0000256" key="7">
    <source>
        <dbReference type="ARBA" id="ARBA00022723"/>
    </source>
</evidence>
<dbReference type="GO" id="GO:0020037">
    <property type="term" value="F:heme binding"/>
    <property type="evidence" value="ECO:0007669"/>
    <property type="project" value="TreeGrafter"/>
</dbReference>
<dbReference type="GO" id="GO:0005506">
    <property type="term" value="F:iron ion binding"/>
    <property type="evidence" value="ECO:0007669"/>
    <property type="project" value="InterPro"/>
</dbReference>
<keyword evidence="6 13" id="KW-0812">Transmembrane</keyword>
<comment type="subcellular location">
    <subcellularLocation>
        <location evidence="1">Cell membrane</location>
        <topology evidence="1">Multi-pass membrane protein</topology>
    </subcellularLocation>
</comment>
<comment type="caution">
    <text evidence="15">The sequence shown here is derived from an EMBL/GenBank/DDBJ whole genome shotgun (WGS) entry which is preliminary data.</text>
</comment>
<gene>
    <name evidence="15" type="primary">cybH</name>
    <name evidence="15" type="ORF">HCU73_15390</name>
</gene>
<dbReference type="PRINTS" id="PR00161">
    <property type="entry name" value="NIHGNASECYTB"/>
</dbReference>
<keyword evidence="11 13" id="KW-0472">Membrane</keyword>
<name>A0A7X6H0Y3_9RHOB</name>
<dbReference type="Gene3D" id="1.20.950.20">
    <property type="entry name" value="Transmembrane di-heme cytochromes, Chain C"/>
    <property type="match status" value="1"/>
</dbReference>
<evidence type="ECO:0000256" key="5">
    <source>
        <dbReference type="ARBA" id="ARBA00022617"/>
    </source>
</evidence>
<evidence type="ECO:0000256" key="3">
    <source>
        <dbReference type="ARBA" id="ARBA00022448"/>
    </source>
</evidence>
<dbReference type="GO" id="GO:0022904">
    <property type="term" value="P:respiratory electron transport chain"/>
    <property type="evidence" value="ECO:0007669"/>
    <property type="project" value="InterPro"/>
</dbReference>
<evidence type="ECO:0000256" key="6">
    <source>
        <dbReference type="ARBA" id="ARBA00022692"/>
    </source>
</evidence>
<organism evidence="15 16">
    <name type="scientific">Roseicyclus persicicus</name>
    <dbReference type="NCBI Taxonomy" id="2650661"/>
    <lineage>
        <taxon>Bacteria</taxon>
        <taxon>Pseudomonadati</taxon>
        <taxon>Pseudomonadota</taxon>
        <taxon>Alphaproteobacteria</taxon>
        <taxon>Rhodobacterales</taxon>
        <taxon>Roseobacteraceae</taxon>
        <taxon>Roseicyclus</taxon>
    </lineage>
</organism>
<evidence type="ECO:0000256" key="9">
    <source>
        <dbReference type="ARBA" id="ARBA00022989"/>
    </source>
</evidence>
<dbReference type="InterPro" id="IPR016174">
    <property type="entry name" value="Di-haem_cyt_TM"/>
</dbReference>
<evidence type="ECO:0000256" key="2">
    <source>
        <dbReference type="ARBA" id="ARBA00008622"/>
    </source>
</evidence>
<evidence type="ECO:0000256" key="13">
    <source>
        <dbReference type="SAM" id="Phobius"/>
    </source>
</evidence>
<evidence type="ECO:0000313" key="16">
    <source>
        <dbReference type="Proteomes" id="UP000526408"/>
    </source>
</evidence>
<dbReference type="RefSeq" id="WP_168624372.1">
    <property type="nucleotide sequence ID" value="NZ_JAAZQQ010000006.1"/>
</dbReference>
<keyword evidence="9 13" id="KW-1133">Transmembrane helix</keyword>
<keyword evidence="7" id="KW-0479">Metal-binding</keyword>
<feature type="transmembrane region" description="Helical" evidence="13">
    <location>
        <begin position="224"/>
        <end position="241"/>
    </location>
</feature>
<evidence type="ECO:0000256" key="11">
    <source>
        <dbReference type="ARBA" id="ARBA00023136"/>
    </source>
</evidence>
<dbReference type="InterPro" id="IPR051542">
    <property type="entry name" value="Hydrogenase_cytochrome"/>
</dbReference>
<keyword evidence="4" id="KW-1003">Cell membrane</keyword>
<dbReference type="Pfam" id="PF01292">
    <property type="entry name" value="Ni_hydr_CYTB"/>
    <property type="match status" value="1"/>
</dbReference>
<dbReference type="SUPFAM" id="SSF81342">
    <property type="entry name" value="Transmembrane di-heme cytochromes"/>
    <property type="match status" value="1"/>
</dbReference>
<feature type="domain" description="Cytochrome b561 bacterial/Ni-hydrogenase" evidence="14">
    <location>
        <begin position="51"/>
        <end position="258"/>
    </location>
</feature>
<protein>
    <recommendedName>
        <fullName evidence="12">Probable Ni/Fe-hydrogenase B-type cytochrome subunit</fullName>
    </recommendedName>
</protein>
<evidence type="ECO:0000256" key="12">
    <source>
        <dbReference type="ARBA" id="ARBA00072962"/>
    </source>
</evidence>
<keyword evidence="8" id="KW-0249">Electron transport</keyword>
<keyword evidence="5" id="KW-0349">Heme</keyword>
<dbReference type="Proteomes" id="UP000526408">
    <property type="component" value="Unassembled WGS sequence"/>
</dbReference>
<dbReference type="FunFam" id="1.20.950.20:FF:000003">
    <property type="entry name" value="Ni/Fe-hydrogenase 1 b-type cytochrome subunit"/>
    <property type="match status" value="1"/>
</dbReference>
<accession>A0A7X6H0Y3</accession>
<feature type="transmembrane region" description="Helical" evidence="13">
    <location>
        <begin position="58"/>
        <end position="77"/>
    </location>
</feature>
<keyword evidence="10" id="KW-0408">Iron</keyword>
<dbReference type="AlphaFoldDB" id="A0A7X6H0Y3"/>
<feature type="transmembrane region" description="Helical" evidence="13">
    <location>
        <begin position="170"/>
        <end position="191"/>
    </location>
</feature>
<dbReference type="PANTHER" id="PTHR30485">
    <property type="entry name" value="NI/FE-HYDROGENASE 1 B-TYPE CYTOCHROME SUBUNIT"/>
    <property type="match status" value="1"/>
</dbReference>
<comment type="similarity">
    <text evidence="2">Belongs to the HupC/HyaC/HydC family.</text>
</comment>
<evidence type="ECO:0000256" key="4">
    <source>
        <dbReference type="ARBA" id="ARBA00022475"/>
    </source>
</evidence>
<evidence type="ECO:0000259" key="14">
    <source>
        <dbReference type="Pfam" id="PF01292"/>
    </source>
</evidence>
<dbReference type="GO" id="GO:0009055">
    <property type="term" value="F:electron transfer activity"/>
    <property type="evidence" value="ECO:0007669"/>
    <property type="project" value="InterPro"/>
</dbReference>
<dbReference type="EMBL" id="JAAZQQ010000006">
    <property type="protein sequence ID" value="NKX45978.1"/>
    <property type="molecule type" value="Genomic_DNA"/>
</dbReference>
<sequence>MKDTSRDEEPIRSTPIHSVRDDVEVLPGSLLTGDATAADIESIRRRTSVYVYEAPVRLWHWINAAAIIVLCVTGWFIPNPPPTMQIGEATHQFTFGYIRFAHFAAAFVMTVGFLGRIYWAFVGNHHARQLFILPVWNRRWWQEVMFELRWYLFLEREPKKYVGHNPLAQTAMFFFMTLGITFMIFTGFALYSEGLGLGSWADRMFGWIIPLVGGSQALHGIHQLGMWAILVFMIIHIYAAIREDILSRQSMVSTMISGHRTFKDDRPD</sequence>
<dbReference type="PANTHER" id="PTHR30485:SF0">
    <property type="entry name" value="NI_FE-HYDROGENASE 1 B-TYPE CYTOCHROME SUBUNIT-RELATED"/>
    <property type="match status" value="1"/>
</dbReference>
<evidence type="ECO:0000313" key="15">
    <source>
        <dbReference type="EMBL" id="NKX45978.1"/>
    </source>
</evidence>
<dbReference type="NCBIfam" id="TIGR02125">
    <property type="entry name" value="CytB-hydogenase"/>
    <property type="match status" value="1"/>
</dbReference>
<keyword evidence="3" id="KW-0813">Transport</keyword>